<proteinExistence type="predicted"/>
<dbReference type="AlphaFoldDB" id="A0A8H7E468"/>
<name>A0A8H7E468_9EURO</name>
<feature type="region of interest" description="Disordered" evidence="1">
    <location>
        <begin position="49"/>
        <end position="119"/>
    </location>
</feature>
<feature type="region of interest" description="Disordered" evidence="1">
    <location>
        <begin position="143"/>
        <end position="162"/>
    </location>
</feature>
<reference evidence="2" key="1">
    <citation type="submission" date="2020-02" db="EMBL/GenBank/DDBJ databases">
        <authorList>
            <person name="Palmer J.M."/>
        </authorList>
    </citation>
    <scope>NUCLEOTIDE SEQUENCE</scope>
    <source>
        <strain evidence="2">EPUS1.4</strain>
        <tissue evidence="2">Thallus</tissue>
    </source>
</reference>
<evidence type="ECO:0000256" key="1">
    <source>
        <dbReference type="SAM" id="MobiDB-lite"/>
    </source>
</evidence>
<evidence type="ECO:0000313" key="2">
    <source>
        <dbReference type="EMBL" id="KAF7506021.1"/>
    </source>
</evidence>
<dbReference type="EMBL" id="JAACFV010000096">
    <property type="protein sequence ID" value="KAF7506021.1"/>
    <property type="molecule type" value="Genomic_DNA"/>
</dbReference>
<feature type="compositionally biased region" description="Acidic residues" evidence="1">
    <location>
        <begin position="148"/>
        <end position="160"/>
    </location>
</feature>
<accession>A0A8H7E468</accession>
<gene>
    <name evidence="2" type="ORF">GJ744_012368</name>
</gene>
<dbReference type="Proteomes" id="UP000606974">
    <property type="component" value="Unassembled WGS sequence"/>
</dbReference>
<comment type="caution">
    <text evidence="2">The sequence shown here is derived from an EMBL/GenBank/DDBJ whole genome shotgun (WGS) entry which is preliminary data.</text>
</comment>
<protein>
    <submittedName>
        <fullName evidence="2">Uncharacterized protein</fullName>
    </submittedName>
</protein>
<evidence type="ECO:0000313" key="3">
    <source>
        <dbReference type="Proteomes" id="UP000606974"/>
    </source>
</evidence>
<sequence>MSDLANTSKDIIRLAHQLQAFLLTRHQYTHAISDQQQGIIRRVIQAHPQPVKQRPTSPTPPGTFLSAQSTRSRRSQSLDPSQVYPSDWVIDNSELPTPSPRPSSSIGDTDTATSVSFPERDRIPIDELYLLQNQRPWKMFPPKGNHENEEEWNGFNDDDSPAPNSDILPPPIESFESQNAALQAVQDSAREHGYALRIRSSRKRQKDDAHSFFIYLESGFPSNQISQFEAQFDLIM</sequence>
<keyword evidence="3" id="KW-1185">Reference proteome</keyword>
<organism evidence="2 3">
    <name type="scientific">Endocarpon pusillum</name>
    <dbReference type="NCBI Taxonomy" id="364733"/>
    <lineage>
        <taxon>Eukaryota</taxon>
        <taxon>Fungi</taxon>
        <taxon>Dikarya</taxon>
        <taxon>Ascomycota</taxon>
        <taxon>Pezizomycotina</taxon>
        <taxon>Eurotiomycetes</taxon>
        <taxon>Chaetothyriomycetidae</taxon>
        <taxon>Verrucariales</taxon>
        <taxon>Verrucariaceae</taxon>
        <taxon>Endocarpon</taxon>
    </lineage>
</organism>
<feature type="compositionally biased region" description="Polar residues" evidence="1">
    <location>
        <begin position="102"/>
        <end position="116"/>
    </location>
</feature>